<evidence type="ECO:0000256" key="4">
    <source>
        <dbReference type="ARBA" id="ARBA00022833"/>
    </source>
</evidence>
<comment type="caution">
    <text evidence="15">The sequence shown here is derived from an EMBL/GenBank/DDBJ whole genome shotgun (WGS) entry which is preliminary data.</text>
</comment>
<dbReference type="GO" id="GO:0030182">
    <property type="term" value="P:neuron differentiation"/>
    <property type="evidence" value="ECO:0007669"/>
    <property type="project" value="TreeGrafter"/>
</dbReference>
<feature type="region of interest" description="Disordered" evidence="12">
    <location>
        <begin position="294"/>
        <end position="317"/>
    </location>
</feature>
<dbReference type="InterPro" id="IPR001356">
    <property type="entry name" value="HD"/>
</dbReference>
<dbReference type="GO" id="GO:0008270">
    <property type="term" value="F:zinc ion binding"/>
    <property type="evidence" value="ECO:0007669"/>
    <property type="project" value="InterPro"/>
</dbReference>
<dbReference type="AlphaFoldDB" id="A0AA88I6M0"/>
<evidence type="ECO:0000256" key="5">
    <source>
        <dbReference type="ARBA" id="ARBA00023038"/>
    </source>
</evidence>
<evidence type="ECO:0000256" key="7">
    <source>
        <dbReference type="ARBA" id="ARBA00023155"/>
    </source>
</evidence>
<accession>A0AA88I6M0</accession>
<evidence type="ECO:0000256" key="11">
    <source>
        <dbReference type="RuleBase" id="RU000682"/>
    </source>
</evidence>
<feature type="domain" description="Homeobox" evidence="14">
    <location>
        <begin position="180"/>
        <end position="240"/>
    </location>
</feature>
<dbReference type="InterPro" id="IPR001781">
    <property type="entry name" value="Znf_LIM"/>
</dbReference>
<reference evidence="15" key="1">
    <citation type="submission" date="2023-07" db="EMBL/GenBank/DDBJ databases">
        <title>Chromosome-level genome assembly of Artemia franciscana.</title>
        <authorList>
            <person name="Jo E."/>
        </authorList>
    </citation>
    <scope>NUCLEOTIDE SEQUENCE</scope>
    <source>
        <tissue evidence="15">Whole body</tissue>
    </source>
</reference>
<keyword evidence="4 10" id="KW-0862">Zinc</keyword>
<feature type="compositionally biased region" description="Low complexity" evidence="12">
    <location>
        <begin position="358"/>
        <end position="370"/>
    </location>
</feature>
<dbReference type="SUPFAM" id="SSF46689">
    <property type="entry name" value="Homeodomain-like"/>
    <property type="match status" value="1"/>
</dbReference>
<keyword evidence="16" id="KW-1185">Reference proteome</keyword>
<evidence type="ECO:0000259" key="14">
    <source>
        <dbReference type="PROSITE" id="PS50071"/>
    </source>
</evidence>
<dbReference type="EMBL" id="JAVRJZ010000008">
    <property type="protein sequence ID" value="KAK2719326.1"/>
    <property type="molecule type" value="Genomic_DNA"/>
</dbReference>
<comment type="subcellular location">
    <subcellularLocation>
        <location evidence="1 9 11">Nucleus</location>
    </subcellularLocation>
</comment>
<dbReference type="FunFam" id="2.10.110.10:FF:000006">
    <property type="entry name" value="LIM homeobox transcription factor 1-beta"/>
    <property type="match status" value="1"/>
</dbReference>
<sequence length="389" mass="43280">MPLTPPSSSPELSHGSGITLVTNENSYRMLPGPEDIDPISLTRVLPPVLLSTIPRCAGCDGIIVDRFILKVLERPWHSQCLKCADCSGRLIERCYVRSGRVFCKEDFFRRFGSKCPTCESGIAPGEIVRRAQDNVYHLPCFRCAGCSRQLDTGDEFYLLEDKKLLCKQDYETARAKDGDGPPKRPRTTITAKQLDTLKSAYNASPKPARHIREQLSQDTGLDMRVVQVWFQNRRAKEKRLKKDAGRSRCWGPYFRNDKEAIRRRLDEEDMNGPFEITGVGPGYCSSLSMASIDTNQHHSGNSPFLNEGETPTPGHPGFLSSFYRDGLGAYASLGHIPGIGIGHRLTLPPHNKPTNEMSSSSSVSSRSSYPDFPPSPDSWIGDGDTQSHF</sequence>
<feature type="region of interest" description="Disordered" evidence="12">
    <location>
        <begin position="344"/>
        <end position="389"/>
    </location>
</feature>
<evidence type="ECO:0000256" key="10">
    <source>
        <dbReference type="PROSITE-ProRule" id="PRU00125"/>
    </source>
</evidence>
<dbReference type="CDD" id="cd00086">
    <property type="entry name" value="homeodomain"/>
    <property type="match status" value="1"/>
</dbReference>
<dbReference type="SMART" id="SM00132">
    <property type="entry name" value="LIM"/>
    <property type="match status" value="2"/>
</dbReference>
<feature type="domain" description="LIM zinc-binding" evidence="13">
    <location>
        <begin position="54"/>
        <end position="113"/>
    </location>
</feature>
<evidence type="ECO:0008006" key="17">
    <source>
        <dbReference type="Google" id="ProtNLM"/>
    </source>
</evidence>
<dbReference type="Proteomes" id="UP001187531">
    <property type="component" value="Unassembled WGS sequence"/>
</dbReference>
<evidence type="ECO:0000256" key="1">
    <source>
        <dbReference type="ARBA" id="ARBA00004123"/>
    </source>
</evidence>
<feature type="compositionally biased region" description="Polar residues" evidence="12">
    <location>
        <begin position="294"/>
        <end position="304"/>
    </location>
</feature>
<dbReference type="PROSITE" id="PS00478">
    <property type="entry name" value="LIM_DOMAIN_1"/>
    <property type="match status" value="1"/>
</dbReference>
<evidence type="ECO:0000256" key="2">
    <source>
        <dbReference type="ARBA" id="ARBA00022723"/>
    </source>
</evidence>
<dbReference type="Pfam" id="PF00412">
    <property type="entry name" value="LIM"/>
    <property type="match status" value="2"/>
</dbReference>
<organism evidence="15 16">
    <name type="scientific">Artemia franciscana</name>
    <name type="common">Brine shrimp</name>
    <name type="synonym">Artemia sanfranciscana</name>
    <dbReference type="NCBI Taxonomy" id="6661"/>
    <lineage>
        <taxon>Eukaryota</taxon>
        <taxon>Metazoa</taxon>
        <taxon>Ecdysozoa</taxon>
        <taxon>Arthropoda</taxon>
        <taxon>Crustacea</taxon>
        <taxon>Branchiopoda</taxon>
        <taxon>Anostraca</taxon>
        <taxon>Artemiidae</taxon>
        <taxon>Artemia</taxon>
    </lineage>
</organism>
<dbReference type="InterPro" id="IPR050453">
    <property type="entry name" value="LIM_Homeobox_TF"/>
</dbReference>
<dbReference type="PROSITE" id="PS00027">
    <property type="entry name" value="HOMEOBOX_1"/>
    <property type="match status" value="1"/>
</dbReference>
<keyword evidence="5 10" id="KW-0440">LIM domain</keyword>
<dbReference type="GO" id="GO:0000981">
    <property type="term" value="F:DNA-binding transcription factor activity, RNA polymerase II-specific"/>
    <property type="evidence" value="ECO:0007669"/>
    <property type="project" value="InterPro"/>
</dbReference>
<dbReference type="PANTHER" id="PTHR24208">
    <property type="entry name" value="LIM/HOMEOBOX PROTEIN LHX"/>
    <property type="match status" value="1"/>
</dbReference>
<dbReference type="Gene3D" id="1.10.10.60">
    <property type="entry name" value="Homeodomain-like"/>
    <property type="match status" value="1"/>
</dbReference>
<dbReference type="GO" id="GO:0000977">
    <property type="term" value="F:RNA polymerase II transcription regulatory region sequence-specific DNA binding"/>
    <property type="evidence" value="ECO:0007669"/>
    <property type="project" value="TreeGrafter"/>
</dbReference>
<dbReference type="Pfam" id="PF00046">
    <property type="entry name" value="Homeodomain"/>
    <property type="match status" value="1"/>
</dbReference>
<evidence type="ECO:0000256" key="6">
    <source>
        <dbReference type="ARBA" id="ARBA00023125"/>
    </source>
</evidence>
<protein>
    <recommendedName>
        <fullName evidence="17">LIM/homeobox protein Lhx3</fullName>
    </recommendedName>
</protein>
<dbReference type="Gene3D" id="2.10.110.10">
    <property type="entry name" value="Cysteine Rich Protein"/>
    <property type="match status" value="2"/>
</dbReference>
<dbReference type="SMART" id="SM00389">
    <property type="entry name" value="HOX"/>
    <property type="match status" value="1"/>
</dbReference>
<dbReference type="SUPFAM" id="SSF57716">
    <property type="entry name" value="Glucocorticoid receptor-like (DNA-binding domain)"/>
    <property type="match status" value="2"/>
</dbReference>
<dbReference type="PROSITE" id="PS50071">
    <property type="entry name" value="HOMEOBOX_2"/>
    <property type="match status" value="1"/>
</dbReference>
<evidence type="ECO:0000256" key="8">
    <source>
        <dbReference type="ARBA" id="ARBA00023242"/>
    </source>
</evidence>
<dbReference type="FunFam" id="1.10.10.60:FF:000219">
    <property type="entry name" value="LIM/homeobox protein Lhx3"/>
    <property type="match status" value="1"/>
</dbReference>
<evidence type="ECO:0000256" key="3">
    <source>
        <dbReference type="ARBA" id="ARBA00022737"/>
    </source>
</evidence>
<keyword evidence="3" id="KW-0677">Repeat</keyword>
<feature type="domain" description="LIM zinc-binding" evidence="13">
    <location>
        <begin position="114"/>
        <end position="176"/>
    </location>
</feature>
<keyword evidence="8 9" id="KW-0539">Nucleus</keyword>
<evidence type="ECO:0000259" key="13">
    <source>
        <dbReference type="PROSITE" id="PS50023"/>
    </source>
</evidence>
<dbReference type="InterPro" id="IPR009057">
    <property type="entry name" value="Homeodomain-like_sf"/>
</dbReference>
<dbReference type="InterPro" id="IPR049594">
    <property type="entry name" value="Lhx3/4-like_LIM2"/>
</dbReference>
<dbReference type="FunFam" id="2.10.110.10:FF:000032">
    <property type="entry name" value="LIM/homeobox protein Lhx3"/>
    <property type="match status" value="1"/>
</dbReference>
<feature type="DNA-binding region" description="Homeobox" evidence="9">
    <location>
        <begin position="182"/>
        <end position="241"/>
    </location>
</feature>
<name>A0AA88I6M0_ARTSF</name>
<keyword evidence="7 9" id="KW-0371">Homeobox</keyword>
<evidence type="ECO:0000313" key="15">
    <source>
        <dbReference type="EMBL" id="KAK2719326.1"/>
    </source>
</evidence>
<gene>
    <name evidence="15" type="ORF">QYM36_004967</name>
</gene>
<evidence type="ECO:0000256" key="9">
    <source>
        <dbReference type="PROSITE-ProRule" id="PRU00108"/>
    </source>
</evidence>
<evidence type="ECO:0000313" key="16">
    <source>
        <dbReference type="Proteomes" id="UP001187531"/>
    </source>
</evidence>
<evidence type="ECO:0000256" key="12">
    <source>
        <dbReference type="SAM" id="MobiDB-lite"/>
    </source>
</evidence>
<dbReference type="CDD" id="cd09376">
    <property type="entry name" value="LIM2_Lhx3_Lhx4"/>
    <property type="match status" value="1"/>
</dbReference>
<dbReference type="PANTHER" id="PTHR24208:SF128">
    <property type="entry name" value="LIM3, ISOFORM G"/>
    <property type="match status" value="1"/>
</dbReference>
<dbReference type="PROSITE" id="PS50023">
    <property type="entry name" value="LIM_DOMAIN_2"/>
    <property type="match status" value="2"/>
</dbReference>
<proteinExistence type="predicted"/>
<dbReference type="InterPro" id="IPR017970">
    <property type="entry name" value="Homeobox_CS"/>
</dbReference>
<keyword evidence="2 10" id="KW-0479">Metal-binding</keyword>
<dbReference type="GO" id="GO:0005634">
    <property type="term" value="C:nucleus"/>
    <property type="evidence" value="ECO:0007669"/>
    <property type="project" value="UniProtKB-SubCell"/>
</dbReference>
<keyword evidence="6 9" id="KW-0238">DNA-binding</keyword>